<accession>A0ABY8WTF5</accession>
<dbReference type="SUPFAM" id="SSF56731">
    <property type="entry name" value="DNA primase core"/>
    <property type="match status" value="1"/>
</dbReference>
<evidence type="ECO:0000256" key="12">
    <source>
        <dbReference type="HAMAP-Rule" id="MF_00974"/>
    </source>
</evidence>
<dbReference type="InterPro" id="IPR013264">
    <property type="entry name" value="DNAG_N"/>
</dbReference>
<dbReference type="Gene3D" id="3.40.1360.10">
    <property type="match status" value="1"/>
</dbReference>
<dbReference type="InterPro" id="IPR002694">
    <property type="entry name" value="Znf_CHC2"/>
</dbReference>
<dbReference type="InterPro" id="IPR006171">
    <property type="entry name" value="TOPRIM_dom"/>
</dbReference>
<evidence type="ECO:0000256" key="9">
    <source>
        <dbReference type="ARBA" id="ARBA00022842"/>
    </source>
</evidence>
<evidence type="ECO:0000313" key="16">
    <source>
        <dbReference type="Proteomes" id="UP001177295"/>
    </source>
</evidence>
<dbReference type="InterPro" id="IPR019475">
    <property type="entry name" value="DNA_primase_DnaB-bd"/>
</dbReference>
<keyword evidence="9" id="KW-0460">Magnesium</keyword>
<keyword evidence="1 12" id="KW-0240">DNA-directed RNA polymerase</keyword>
<keyword evidence="4 12" id="KW-0548">Nucleotidyltransferase</keyword>
<dbReference type="HAMAP" id="MF_00974">
    <property type="entry name" value="DNA_primase_DnaG"/>
    <property type="match status" value="1"/>
</dbReference>
<dbReference type="EMBL" id="CP124550">
    <property type="protein sequence ID" value="WIO45704.1"/>
    <property type="molecule type" value="Genomic_DNA"/>
</dbReference>
<dbReference type="SUPFAM" id="SSF57783">
    <property type="entry name" value="Zinc beta-ribbon"/>
    <property type="match status" value="1"/>
</dbReference>
<dbReference type="NCBIfam" id="TIGR01391">
    <property type="entry name" value="dnaG"/>
    <property type="match status" value="1"/>
</dbReference>
<dbReference type="Gene3D" id="3.90.980.10">
    <property type="entry name" value="DNA primase, catalytic core, N-terminal domain"/>
    <property type="match status" value="1"/>
</dbReference>
<comment type="catalytic activity">
    <reaction evidence="12">
        <text>ssDNA + n NTP = ssDNA/pppN(pN)n-1 hybrid + (n-1) diphosphate.</text>
        <dbReference type="EC" id="2.7.7.101"/>
    </reaction>
</comment>
<dbReference type="SMART" id="SM00493">
    <property type="entry name" value="TOPRIM"/>
    <property type="match status" value="1"/>
</dbReference>
<evidence type="ECO:0000256" key="1">
    <source>
        <dbReference type="ARBA" id="ARBA00022478"/>
    </source>
</evidence>
<dbReference type="InterPro" id="IPR050219">
    <property type="entry name" value="DnaG_primase"/>
</dbReference>
<comment type="similarity">
    <text evidence="12 13">Belongs to the DnaG primase family.</text>
</comment>
<proteinExistence type="inferred from homology"/>
<dbReference type="Pfam" id="PF10410">
    <property type="entry name" value="DnaB_bind"/>
    <property type="match status" value="1"/>
</dbReference>
<dbReference type="Gene3D" id="3.90.580.10">
    <property type="entry name" value="Zinc finger, CHC2-type domain"/>
    <property type="match status" value="1"/>
</dbReference>
<keyword evidence="7" id="KW-0863">Zinc-finger</keyword>
<evidence type="ECO:0000256" key="3">
    <source>
        <dbReference type="ARBA" id="ARBA00022679"/>
    </source>
</evidence>
<dbReference type="PANTHER" id="PTHR30313">
    <property type="entry name" value="DNA PRIMASE"/>
    <property type="match status" value="1"/>
</dbReference>
<keyword evidence="16" id="KW-1185">Reference proteome</keyword>
<evidence type="ECO:0000256" key="11">
    <source>
        <dbReference type="ARBA" id="ARBA00023163"/>
    </source>
</evidence>
<keyword evidence="5 12" id="KW-0235">DNA replication</keyword>
<evidence type="ECO:0000259" key="14">
    <source>
        <dbReference type="PROSITE" id="PS50880"/>
    </source>
</evidence>
<dbReference type="PANTHER" id="PTHR30313:SF2">
    <property type="entry name" value="DNA PRIMASE"/>
    <property type="match status" value="1"/>
</dbReference>
<sequence length="580" mass="64752">MDAKEEVRARLNIEDVIGEYVQLKRAGRSFKGLSPFTSEKTPSFFVSPDKNIWHDFSSNKGGDVFAFVMEAEGMDFRQALEFLAKKAGVELSDYEPAHAKERAARKKRLLIANQLAARFYQQCLLHNQHAMEYVFRVRSLSKQVVADFQIGYAPDSGEALVRALDKKGFSRCDLNDAGLLNRFGGDMFRGRMMVPLMDSSGQVIGFTGRIIGDVPNAPKYLNTPQTLLYDKGRHIFALSQAKQAIRQAGFIVMVEGNLDVVSSHQAGIKNVVATAGTAMTEQHICAVKRLTGDVRLAYDGDKAGVAATERAITLASQAGVELTIISLPEQYKDPDELIQADVSLWQRAIDTAEPAVDWILRQYAARLDLDTAAGKRNFTTAALGVIRLLSDPVEQEYYLTRTAELAQTSVETVRAKFAGGKTREKPLKPVAQSAQAVDDDVYIKEDNALALACCDLRCRDMLRRIDAAHWHEASRRVLALFLQSHDEIVQAVPKELQEYDIYVKIVLLRAEERYAAWSGEDRQLAMRQLLQQIEHEHAKQTQDSLLAQLRDAEAAGDEPAAERLRTALNNIIKERARGKR</sequence>
<dbReference type="InterPro" id="IPR036977">
    <property type="entry name" value="DNA_primase_Znf_CHC2"/>
</dbReference>
<organism evidence="15 16">
    <name type="scientific">Candidatus Southlakia epibionticum</name>
    <dbReference type="NCBI Taxonomy" id="3043284"/>
    <lineage>
        <taxon>Bacteria</taxon>
        <taxon>Candidatus Saccharimonadota</taxon>
        <taxon>Candidatus Saccharimonadia</taxon>
        <taxon>Candidatus Saccharimonadales</taxon>
        <taxon>Candidatus Saccharimonadaceae</taxon>
        <taxon>Candidatus Southlakia</taxon>
    </lineage>
</organism>
<keyword evidence="2 12" id="KW-0639">Primosome</keyword>
<dbReference type="PIRSF" id="PIRSF002811">
    <property type="entry name" value="DnaG"/>
    <property type="match status" value="1"/>
</dbReference>
<dbReference type="RefSeq" id="WP_376754077.1">
    <property type="nucleotide sequence ID" value="NZ_CP124550.1"/>
</dbReference>
<comment type="caution">
    <text evidence="12">Lacks conserved residue(s) required for the propagation of feature annotation.</text>
</comment>
<dbReference type="Pfam" id="PF13155">
    <property type="entry name" value="Toprim_2"/>
    <property type="match status" value="1"/>
</dbReference>
<dbReference type="PROSITE" id="PS50880">
    <property type="entry name" value="TOPRIM"/>
    <property type="match status" value="1"/>
</dbReference>
<dbReference type="InterPro" id="IPR030846">
    <property type="entry name" value="DnaG_bac"/>
</dbReference>
<dbReference type="CDD" id="cd03364">
    <property type="entry name" value="TOPRIM_DnaG_primases"/>
    <property type="match status" value="1"/>
</dbReference>
<keyword evidence="6 13" id="KW-0479">Metal-binding</keyword>
<comment type="function">
    <text evidence="12 13">RNA polymerase that catalyzes the synthesis of short RNA molecules used as primers for DNA polymerase during DNA replication.</text>
</comment>
<dbReference type="InterPro" id="IPR037068">
    <property type="entry name" value="DNA_primase_core_N_sf"/>
</dbReference>
<keyword evidence="3 12" id="KW-0808">Transferase</keyword>
<dbReference type="SMART" id="SM00400">
    <property type="entry name" value="ZnF_CHCC"/>
    <property type="match status" value="1"/>
</dbReference>
<keyword evidence="11 12" id="KW-0804">Transcription</keyword>
<keyword evidence="8 13" id="KW-0862">Zinc</keyword>
<dbReference type="InterPro" id="IPR006295">
    <property type="entry name" value="DNA_primase_DnaG"/>
</dbReference>
<feature type="domain" description="Toprim" evidence="14">
    <location>
        <begin position="249"/>
        <end position="330"/>
    </location>
</feature>
<name>A0ABY8WTF5_9BACT</name>
<dbReference type="EC" id="2.7.7.101" evidence="12"/>
<gene>
    <name evidence="12" type="primary">dnaG</name>
    <name evidence="15" type="ORF">SEML1_0062</name>
</gene>
<protein>
    <recommendedName>
        <fullName evidence="12 13">DNA primase</fullName>
        <ecNumber evidence="12">2.7.7.101</ecNumber>
    </recommendedName>
</protein>
<dbReference type="Pfam" id="PF01807">
    <property type="entry name" value="Zn_ribbon_DnaG"/>
    <property type="match status" value="1"/>
</dbReference>
<evidence type="ECO:0000256" key="4">
    <source>
        <dbReference type="ARBA" id="ARBA00022695"/>
    </source>
</evidence>
<evidence type="ECO:0000256" key="13">
    <source>
        <dbReference type="PIRNR" id="PIRNR002811"/>
    </source>
</evidence>
<dbReference type="Pfam" id="PF08275">
    <property type="entry name" value="DNAG_N"/>
    <property type="match status" value="1"/>
</dbReference>
<evidence type="ECO:0000256" key="10">
    <source>
        <dbReference type="ARBA" id="ARBA00023125"/>
    </source>
</evidence>
<comment type="subunit">
    <text evidence="12">Monomer. Interacts with DnaB.</text>
</comment>
<dbReference type="Proteomes" id="UP001177295">
    <property type="component" value="Chromosome"/>
</dbReference>
<dbReference type="InterPro" id="IPR034151">
    <property type="entry name" value="TOPRIM_DnaG_bac"/>
</dbReference>
<evidence type="ECO:0000256" key="5">
    <source>
        <dbReference type="ARBA" id="ARBA00022705"/>
    </source>
</evidence>
<evidence type="ECO:0000256" key="6">
    <source>
        <dbReference type="ARBA" id="ARBA00022723"/>
    </source>
</evidence>
<reference evidence="15 16" key="1">
    <citation type="journal article" date="2023" name="Cell">
        <title>Genetic manipulation of Patescibacteria provides mechanistic insights into microbial dark matter and the epibiotic lifestyle.</title>
        <authorList>
            <person name="Wang Y."/>
            <person name="Gallagher L.A."/>
            <person name="Andrade P.A."/>
            <person name="Liu A."/>
            <person name="Humphreys I.R."/>
            <person name="Turkarslan S."/>
            <person name="Cutler K.J."/>
            <person name="Arrieta-Ortiz M.L."/>
            <person name="Li Y."/>
            <person name="Radey M.C."/>
            <person name="McLean J.S."/>
            <person name="Cong Q."/>
            <person name="Baker D."/>
            <person name="Baliga N.S."/>
            <person name="Peterson S.B."/>
            <person name="Mougous J.D."/>
        </authorList>
    </citation>
    <scope>NUCLEOTIDE SEQUENCE [LARGE SCALE GENOMIC DNA]</scope>
    <source>
        <strain evidence="15 16">ML1</strain>
    </source>
</reference>
<evidence type="ECO:0000256" key="7">
    <source>
        <dbReference type="ARBA" id="ARBA00022771"/>
    </source>
</evidence>
<keyword evidence="10 12" id="KW-0238">DNA-binding</keyword>
<evidence type="ECO:0000256" key="2">
    <source>
        <dbReference type="ARBA" id="ARBA00022515"/>
    </source>
</evidence>
<evidence type="ECO:0000256" key="8">
    <source>
        <dbReference type="ARBA" id="ARBA00022833"/>
    </source>
</evidence>
<comment type="cofactor">
    <cofactor evidence="13">
        <name>Zn(2+)</name>
        <dbReference type="ChEBI" id="CHEBI:29105"/>
    </cofactor>
    <text evidence="13">Binds 1 zinc ion per monomer.</text>
</comment>
<evidence type="ECO:0000313" key="15">
    <source>
        <dbReference type="EMBL" id="WIO45704.1"/>
    </source>
</evidence>